<name>A0A1I1DBG9_9RHOB</name>
<evidence type="ECO:0000259" key="1">
    <source>
        <dbReference type="Pfam" id="PF14563"/>
    </source>
</evidence>
<dbReference type="AlphaFoldDB" id="A0A1I1DBG9"/>
<organism evidence="3 4">
    <name type="scientific">Tropicimonas isoalkanivorans</name>
    <dbReference type="NCBI Taxonomy" id="441112"/>
    <lineage>
        <taxon>Bacteria</taxon>
        <taxon>Pseudomonadati</taxon>
        <taxon>Pseudomonadota</taxon>
        <taxon>Alphaproteobacteria</taxon>
        <taxon>Rhodobacterales</taxon>
        <taxon>Roseobacteraceae</taxon>
        <taxon>Tropicimonas</taxon>
    </lineage>
</organism>
<evidence type="ECO:0000259" key="2">
    <source>
        <dbReference type="Pfam" id="PF16917"/>
    </source>
</evidence>
<keyword evidence="4" id="KW-1185">Reference proteome</keyword>
<keyword evidence="3" id="KW-0436">Ligase</keyword>
<dbReference type="Gene3D" id="3.30.930.10">
    <property type="entry name" value="Bira Bifunctional Protein, Domain 2"/>
    <property type="match status" value="1"/>
</dbReference>
<sequence length="236" mass="24867">MPETMDLAIPPLMWAEAAPDDAFDHAVRRAQAGCDAGLVAHNLTAAQMQAALVLAPDVPLSKAVAMLPLCGVGLQSALGALAPPEVAVELDWNGGIRVNGGLCGGFRIRASTPEPDAVPDWLVVGFTLTLLPETDSPGDTPERTALYAEGCGDVAAPMLLEAWSRHTLNWIARWEDDGPAPLHAEWSGLAHGIGETVDVGAVRGTFLGIDEDFGMLLRDADTTHLIPLTRLLEPTS</sequence>
<feature type="domain" description="DUF4444" evidence="1">
    <location>
        <begin position="193"/>
        <end position="233"/>
    </location>
</feature>
<accession>A0A1I1DBG9</accession>
<dbReference type="Pfam" id="PF16917">
    <property type="entry name" value="BPL_LplA_LipB_2"/>
    <property type="match status" value="1"/>
</dbReference>
<gene>
    <name evidence="3" type="ORF">SAMN04488094_101115</name>
</gene>
<dbReference type="STRING" id="441112.SAMN04488094_101115"/>
<dbReference type="SUPFAM" id="SSF55681">
    <property type="entry name" value="Class II aaRS and biotin synthetases"/>
    <property type="match status" value="1"/>
</dbReference>
<dbReference type="InterPro" id="IPR028044">
    <property type="entry name" value="DUF4444"/>
</dbReference>
<dbReference type="InterPro" id="IPR004143">
    <property type="entry name" value="BPL_LPL_catalytic"/>
</dbReference>
<reference evidence="3 4" key="1">
    <citation type="submission" date="2016-10" db="EMBL/GenBank/DDBJ databases">
        <authorList>
            <person name="de Groot N.N."/>
        </authorList>
    </citation>
    <scope>NUCLEOTIDE SEQUENCE [LARGE SCALE GENOMIC DNA]</scope>
    <source>
        <strain evidence="3 4">DSM 19548</strain>
    </source>
</reference>
<dbReference type="GO" id="GO:0016874">
    <property type="term" value="F:ligase activity"/>
    <property type="evidence" value="ECO:0007669"/>
    <property type="project" value="UniProtKB-KW"/>
</dbReference>
<protein>
    <submittedName>
        <fullName evidence="3">Biotin-(Acetyl-CoA carboxylase) ligase</fullName>
    </submittedName>
</protein>
<proteinExistence type="predicted"/>
<feature type="domain" description="BPL/LPL catalytic" evidence="2">
    <location>
        <begin position="9"/>
        <end position="187"/>
    </location>
</feature>
<dbReference type="RefSeq" id="WP_093358430.1">
    <property type="nucleotide sequence ID" value="NZ_FOLG01000001.1"/>
</dbReference>
<dbReference type="InterPro" id="IPR045864">
    <property type="entry name" value="aa-tRNA-synth_II/BPL/LPL"/>
</dbReference>
<dbReference type="Proteomes" id="UP000198728">
    <property type="component" value="Unassembled WGS sequence"/>
</dbReference>
<evidence type="ECO:0000313" key="4">
    <source>
        <dbReference type="Proteomes" id="UP000198728"/>
    </source>
</evidence>
<dbReference type="OrthoDB" id="7657788at2"/>
<evidence type="ECO:0000313" key="3">
    <source>
        <dbReference type="EMBL" id="SFB72167.1"/>
    </source>
</evidence>
<dbReference type="Pfam" id="PF14563">
    <property type="entry name" value="DUF4444"/>
    <property type="match status" value="1"/>
</dbReference>
<dbReference type="EMBL" id="FOLG01000001">
    <property type="protein sequence ID" value="SFB72167.1"/>
    <property type="molecule type" value="Genomic_DNA"/>
</dbReference>
<dbReference type="Gene3D" id="2.30.30.100">
    <property type="match status" value="1"/>
</dbReference>